<dbReference type="InterPro" id="IPR014730">
    <property type="entry name" value="ETF_a/b_N"/>
</dbReference>
<dbReference type="FunFam" id="3.40.50.1220:FF:000001">
    <property type="entry name" value="Electron transfer flavoprotein, alpha subunit"/>
    <property type="match status" value="1"/>
</dbReference>
<dbReference type="InterPro" id="IPR014731">
    <property type="entry name" value="ETF_asu_C"/>
</dbReference>
<dbReference type="PANTHER" id="PTHR43153">
    <property type="entry name" value="ELECTRON TRANSFER FLAVOPROTEIN ALPHA"/>
    <property type="match status" value="1"/>
</dbReference>
<dbReference type="SUPFAM" id="SSF52402">
    <property type="entry name" value="Adenine nucleotide alpha hydrolases-like"/>
    <property type="match status" value="2"/>
</dbReference>
<dbReference type="InterPro" id="IPR029035">
    <property type="entry name" value="DHS-like_NAD/FAD-binding_dom"/>
</dbReference>
<dbReference type="InterPro" id="IPR014729">
    <property type="entry name" value="Rossmann-like_a/b/a_fold"/>
</dbReference>
<feature type="binding site" evidence="4">
    <location>
        <begin position="302"/>
        <end position="303"/>
    </location>
    <ligand>
        <name>FAD</name>
        <dbReference type="ChEBI" id="CHEBI:57692"/>
    </ligand>
</feature>
<dbReference type="EMBL" id="AABF01000060">
    <property type="protein sequence ID" value="EAA24035.1"/>
    <property type="molecule type" value="Genomic_DNA"/>
</dbReference>
<dbReference type="SUPFAM" id="SSF52467">
    <property type="entry name" value="DHS-like NAD/FAD-binding domain"/>
    <property type="match status" value="1"/>
</dbReference>
<proteinExistence type="inferred from homology"/>
<comment type="similarity">
    <text evidence="1">Belongs to the ETF alpha-subunit/FixB family.</text>
</comment>
<dbReference type="GO" id="GO:0033539">
    <property type="term" value="P:fatty acid beta-oxidation using acyl-CoA dehydrogenase"/>
    <property type="evidence" value="ECO:0007669"/>
    <property type="project" value="TreeGrafter"/>
</dbReference>
<evidence type="ECO:0000256" key="4">
    <source>
        <dbReference type="PIRSR" id="PIRSR000089-1"/>
    </source>
</evidence>
<feature type="binding site" evidence="4">
    <location>
        <position position="354"/>
    </location>
    <ligand>
        <name>FAD</name>
        <dbReference type="ChEBI" id="CHEBI:57692"/>
    </ligand>
</feature>
<dbReference type="InterPro" id="IPR001308">
    <property type="entry name" value="ETF_a/FixB"/>
</dbReference>
<dbReference type="GO" id="GO:0050660">
    <property type="term" value="F:flavin adenine dinucleotide binding"/>
    <property type="evidence" value="ECO:0007669"/>
    <property type="project" value="InterPro"/>
</dbReference>
<dbReference type="Pfam" id="PF01012">
    <property type="entry name" value="ETF"/>
    <property type="match status" value="1"/>
</dbReference>
<evidence type="ECO:0000256" key="1">
    <source>
        <dbReference type="ARBA" id="ARBA00005817"/>
    </source>
</evidence>
<dbReference type="GO" id="GO:0009055">
    <property type="term" value="F:electron transfer activity"/>
    <property type="evidence" value="ECO:0007669"/>
    <property type="project" value="InterPro"/>
</dbReference>
<gene>
    <name evidence="6" type="ORF">FNV0958</name>
</gene>
<dbReference type="PIRSF" id="PIRSF000089">
    <property type="entry name" value="Electra_flavoP_a"/>
    <property type="match status" value="1"/>
</dbReference>
<evidence type="ECO:0000259" key="5">
    <source>
        <dbReference type="SMART" id="SM00893"/>
    </source>
</evidence>
<dbReference type="AlphaFoldDB" id="Q7P5N0"/>
<dbReference type="Gene3D" id="3.40.50.620">
    <property type="entry name" value="HUPs"/>
    <property type="match status" value="1"/>
</dbReference>
<comment type="caution">
    <text evidence="6">The sequence shown here is derived from an EMBL/GenBank/DDBJ whole genome shotgun (WGS) entry which is preliminary data.</text>
</comment>
<feature type="binding site" evidence="4">
    <location>
        <position position="277"/>
    </location>
    <ligand>
        <name>FAD</name>
        <dbReference type="ChEBI" id="CHEBI:57692"/>
    </ligand>
</feature>
<accession>Q7P5N0</accession>
<dbReference type="Gene3D" id="3.40.50.1220">
    <property type="entry name" value="TPP-binding domain"/>
    <property type="match status" value="1"/>
</dbReference>
<protein>
    <submittedName>
        <fullName evidence="6">Electron transfer flavoprotein alpha-subunit</fullName>
    </submittedName>
</protein>
<dbReference type="PANTHER" id="PTHR43153:SF1">
    <property type="entry name" value="ELECTRON TRANSFER FLAVOPROTEIN SUBUNIT ALPHA, MITOCHONDRIAL"/>
    <property type="match status" value="1"/>
</dbReference>
<comment type="cofactor">
    <cofactor evidence="4">
        <name>FAD</name>
        <dbReference type="ChEBI" id="CHEBI:57692"/>
    </cofactor>
    <text evidence="4">Binds 1 FAD per dimer.</text>
</comment>
<keyword evidence="3 4" id="KW-0274">FAD</keyword>
<dbReference type="SMART" id="SM00893">
    <property type="entry name" value="ETF"/>
    <property type="match status" value="1"/>
</dbReference>
<evidence type="ECO:0000256" key="3">
    <source>
        <dbReference type="ARBA" id="ARBA00022827"/>
    </source>
</evidence>
<evidence type="ECO:0000313" key="6">
    <source>
        <dbReference type="EMBL" id="EAA24035.1"/>
    </source>
</evidence>
<keyword evidence="2" id="KW-0285">Flavoprotein</keyword>
<feature type="binding site" evidence="4">
    <location>
        <begin position="333"/>
        <end position="340"/>
    </location>
    <ligand>
        <name>FAD</name>
        <dbReference type="ChEBI" id="CHEBI:57692"/>
    </ligand>
</feature>
<evidence type="ECO:0000313" key="7">
    <source>
        <dbReference type="Proteomes" id="UP000006454"/>
    </source>
</evidence>
<evidence type="ECO:0000256" key="2">
    <source>
        <dbReference type="ARBA" id="ARBA00022630"/>
    </source>
</evidence>
<dbReference type="Pfam" id="PF00766">
    <property type="entry name" value="ETF_alpha"/>
    <property type="match status" value="1"/>
</dbReference>
<reference evidence="6 7" key="1">
    <citation type="journal article" date="2003" name="Genome Res.">
        <title>Genome analysis of F. nucleatum sub spp vincentii and its comparison with the genome of F. nucleatum ATCC 25586.</title>
        <authorList>
            <person name="Kapatral V."/>
            <person name="Ivanova N."/>
            <person name="Anderson I."/>
            <person name="Reznik G."/>
            <person name="Bhattacharyya A."/>
            <person name="Gardner W.L."/>
            <person name="Mikhailova N."/>
            <person name="Lapidus A."/>
            <person name="Larsen N."/>
            <person name="D'Souza M."/>
            <person name="Walunas T."/>
            <person name="Haselkorn R."/>
            <person name="Overbeek R."/>
            <person name="Kyrpides N."/>
        </authorList>
    </citation>
    <scope>NUCLEOTIDE SEQUENCE [LARGE SCALE GENOMIC DNA]</scope>
    <source>
        <strain evidence="6 7">ATCC 49256</strain>
    </source>
</reference>
<dbReference type="CDD" id="cd01715">
    <property type="entry name" value="ETF_alpha"/>
    <property type="match status" value="1"/>
</dbReference>
<dbReference type="Proteomes" id="UP000006454">
    <property type="component" value="Unassembled WGS sequence"/>
</dbReference>
<feature type="domain" description="Electron transfer flavoprotein alpha/beta-subunit N-terminal" evidence="5">
    <location>
        <begin position="62"/>
        <end position="258"/>
    </location>
</feature>
<dbReference type="InterPro" id="IPR033947">
    <property type="entry name" value="ETF_alpha_N"/>
</dbReference>
<name>Q7P5N0_FUSVC</name>
<feature type="binding site" evidence="4">
    <location>
        <begin position="316"/>
        <end position="320"/>
    </location>
    <ligand>
        <name>FAD</name>
        <dbReference type="ChEBI" id="CHEBI:57692"/>
    </ligand>
</feature>
<organism evidence="6 7">
    <name type="scientific">Fusobacterium vincentii ATCC 49256</name>
    <dbReference type="NCBI Taxonomy" id="209882"/>
    <lineage>
        <taxon>Bacteria</taxon>
        <taxon>Fusobacteriati</taxon>
        <taxon>Fusobacteriota</taxon>
        <taxon>Fusobacteriia</taxon>
        <taxon>Fusobacteriales</taxon>
        <taxon>Fusobacteriaceae</taxon>
        <taxon>Fusobacterium</taxon>
    </lineage>
</organism>
<sequence>MNLNDYKGILVFAEQRDGILQNVGLELLGKATELAYEINKQIALKDAGDELADFAGKKEAAINSVDVAAATLEEDDQELKNKVADVKKKNPDAAKVTALLIGHNIKNLAQDLIKAGADKVLVVDKPELEVYDTEAYAQVLTAAINNQKPEIVLFGATTLGRDLAPRVSSRIATGLTADCTKLELLKDKERQLGMTRPAFGGNLMATIVSPDHRPQMATVRPGVMKKLPKSDDRTGEVLEFPVTLDTSKMKVKLLKVVKEGGNKVDISEAKILVSGGRGVGAKQNFELLEDLAAEIGGIVSSSRAQVDAGNMPHDRQVGQTGKTVRPEVYFACGISGAIQHVAGMEESEFIIAINKDRFAPIFSVADLGIVGDLHKILPILTEEIKKYKATK</sequence>